<dbReference type="AlphaFoldDB" id="A0A1J4KJ84"/>
<dbReference type="PANTHER" id="PTHR12616">
    <property type="entry name" value="VACUOLAR PROTEIN SORTING VPS41"/>
    <property type="match status" value="1"/>
</dbReference>
<dbReference type="InterPro" id="IPR036322">
    <property type="entry name" value="WD40_repeat_dom_sf"/>
</dbReference>
<dbReference type="Proteomes" id="UP000179807">
    <property type="component" value="Unassembled WGS sequence"/>
</dbReference>
<name>A0A1J4KJ84_9EUKA</name>
<dbReference type="GO" id="GO:0034058">
    <property type="term" value="P:endosomal vesicle fusion"/>
    <property type="evidence" value="ECO:0007669"/>
    <property type="project" value="TreeGrafter"/>
</dbReference>
<dbReference type="GeneID" id="94835523"/>
<dbReference type="OrthoDB" id="244107at2759"/>
<evidence type="ECO:0000313" key="4">
    <source>
        <dbReference type="EMBL" id="OHT11000.1"/>
    </source>
</evidence>
<dbReference type="Gene3D" id="3.30.40.10">
    <property type="entry name" value="Zinc/RING finger domain, C3HC4 (zinc finger)"/>
    <property type="match status" value="1"/>
</dbReference>
<feature type="coiled-coil region" evidence="2">
    <location>
        <begin position="808"/>
        <end position="835"/>
    </location>
</feature>
<dbReference type="GO" id="GO:0005770">
    <property type="term" value="C:late endosome"/>
    <property type="evidence" value="ECO:0007669"/>
    <property type="project" value="TreeGrafter"/>
</dbReference>
<keyword evidence="1" id="KW-0479">Metal-binding</keyword>
<evidence type="ECO:0000313" key="5">
    <source>
        <dbReference type="Proteomes" id="UP000179807"/>
    </source>
</evidence>
<accession>A0A1J4KJ84</accession>
<sequence length="1214" mass="139428">MDRSQRLVHFTPLRISQNVVKMNNSKNIVCACSNYQNMVLATDKNYPVLINLRDESLKSFQNSKNYPFTTPTSISVDEDSKYVVTGHGDGTINIFSVDNNYNLSISFKGEHQTPITAIGFTSRPDVFFVGDQAGLITKMHISKNILKSLKESVVFKGNSPIHDIYFSHKSFPYHIGVAVLCNKLLLLDPTKPHEQVVSSETDEFDGIPKVVFQEGQHSKVHVIAFVKNYFHYYLITNASRINHIGSIKIFNNTNEWVTHANTWNSKMLVFTTNYSITKFINLFDISNDIERKLESYTDKLVERKQSPLSQAIISSSFYLSSYNETMYSVTPQQVIKLTFTHWSYYVLKLAKHNDFDTAYKTIVDVMNYRAIDFIGVADNATKQILALKTITEEVILKCINWAISTKKENILTTYITSSLKMASQMSLQKLMFNTVLPLLEEHNFDKYYYSVIFSDKSISSVDYIDPAFIKKFLTLSQKNNQLDYAEQCLFKVKIPKNYASDICSIIFQFGLVKIFSKLMVFMFGDYVTPCIVLENDFAKFKEFLTLIFHHREISKAKYLKMKIYAQKSICFWLFCPVNLIGFARFANIIDHDIELAALILQQVIPYFPITYSYGNQFTLNHLADAVMQILNQRIEPDNLHYDKFLPILKVICPLYSSPDVTVTRCALRLTVSWVFNSNESQTLRISVINKIRAKYPTLMSEEDFLEFSVSAGFIFAVEQKYLKEKKYDVIVSAMLADNLNRFMVFDFLGRHLEKDKEDVKQAILANIEGLILINCDQLVSFIKKNFPDLNETIVNTELKTDLLKYLYLNSLLNVEQEYQANLKTLNQLSAASQEELENQITPEKKIISEHIDELFSLICQFNSNAALPFFNEYSSKLDIEKAKVSCRKYHVSDCSVAISKFSNDVDSAIKAVEIALINVIEQDGIESINITSETQFSQYPSLSRTLSAVNALLEFQKDTLTDVESMKDLIFFNAFTFPLYYSRKKASNIRKTLFLFFTHFLVGSTESVPIQFLFRILFRHIRQFEFYEIHEMLAQLSDEMEFKERLSKGLLEMSADDAVHLLDEVFKFTTKGRQTTINVSCATCLKPLNPPKYGEVFIFPCGHIFHNDEDCIPLKDEDGNPRKPESCPICVAGDELIDEITANPQSSSKLSKASINTLLRRLNFALKRNYGEDIGTYKTSSVYFAPERRDLGDDLYQVKPISFTNQTFTIKLPE</sequence>
<dbReference type="InterPro" id="IPR013083">
    <property type="entry name" value="Znf_RING/FYVE/PHD"/>
</dbReference>
<dbReference type="GO" id="GO:0006623">
    <property type="term" value="P:protein targeting to vacuole"/>
    <property type="evidence" value="ECO:0007669"/>
    <property type="project" value="InterPro"/>
</dbReference>
<dbReference type="RefSeq" id="XP_068364136.1">
    <property type="nucleotide sequence ID" value="XM_068500819.1"/>
</dbReference>
<keyword evidence="1" id="KW-0863">Zinc-finger</keyword>
<protein>
    <recommendedName>
        <fullName evidence="3">RING-type domain-containing protein</fullName>
    </recommendedName>
</protein>
<dbReference type="SUPFAM" id="SSF50978">
    <property type="entry name" value="WD40 repeat-like"/>
    <property type="match status" value="1"/>
</dbReference>
<dbReference type="PANTHER" id="PTHR12616:SF8">
    <property type="entry name" value="VACUOLAR PROTEIN SORTING-ASSOCIATED PROTEIN 8 HOMOLOG"/>
    <property type="match status" value="1"/>
</dbReference>
<dbReference type="GO" id="GO:0008270">
    <property type="term" value="F:zinc ion binding"/>
    <property type="evidence" value="ECO:0007669"/>
    <property type="project" value="UniProtKB-KW"/>
</dbReference>
<dbReference type="InterPro" id="IPR045111">
    <property type="entry name" value="Vps41/Vps8"/>
</dbReference>
<dbReference type="PROSITE" id="PS50089">
    <property type="entry name" value="ZF_RING_2"/>
    <property type="match status" value="1"/>
</dbReference>
<dbReference type="GO" id="GO:0030897">
    <property type="term" value="C:HOPS complex"/>
    <property type="evidence" value="ECO:0007669"/>
    <property type="project" value="TreeGrafter"/>
</dbReference>
<keyword evidence="1" id="KW-0862">Zinc</keyword>
<dbReference type="InterPro" id="IPR057780">
    <property type="entry name" value="Beta-prop_Vps41"/>
</dbReference>
<dbReference type="Gene3D" id="2.130.10.10">
    <property type="entry name" value="YVTN repeat-like/Quinoprotein amine dehydrogenase"/>
    <property type="match status" value="1"/>
</dbReference>
<keyword evidence="5" id="KW-1185">Reference proteome</keyword>
<evidence type="ECO:0000259" key="3">
    <source>
        <dbReference type="PROSITE" id="PS50089"/>
    </source>
</evidence>
<evidence type="ECO:0000256" key="1">
    <source>
        <dbReference type="PROSITE-ProRule" id="PRU00175"/>
    </source>
</evidence>
<evidence type="ECO:0000256" key="2">
    <source>
        <dbReference type="SAM" id="Coils"/>
    </source>
</evidence>
<comment type="caution">
    <text evidence="4">The sequence shown here is derived from an EMBL/GenBank/DDBJ whole genome shotgun (WGS) entry which is preliminary data.</text>
</comment>
<reference evidence="4" key="1">
    <citation type="submission" date="2016-10" db="EMBL/GenBank/DDBJ databases">
        <authorList>
            <person name="Benchimol M."/>
            <person name="Almeida L.G."/>
            <person name="Vasconcelos A.T."/>
            <person name="Perreira-Neves A."/>
            <person name="Rosa I.A."/>
            <person name="Tasca T."/>
            <person name="Bogo M.R."/>
            <person name="de Souza W."/>
        </authorList>
    </citation>
    <scope>NUCLEOTIDE SEQUENCE [LARGE SCALE GENOMIC DNA]</scope>
    <source>
        <strain evidence="4">K</strain>
    </source>
</reference>
<dbReference type="SUPFAM" id="SSF57850">
    <property type="entry name" value="RING/U-box"/>
    <property type="match status" value="1"/>
</dbReference>
<feature type="domain" description="RING-type" evidence="3">
    <location>
        <begin position="1081"/>
        <end position="1130"/>
    </location>
</feature>
<gene>
    <name evidence="4" type="ORF">TRFO_19494</name>
</gene>
<dbReference type="InterPro" id="IPR001841">
    <property type="entry name" value="Znf_RING"/>
</dbReference>
<keyword evidence="2" id="KW-0175">Coiled coil</keyword>
<dbReference type="EMBL" id="MLAK01000596">
    <property type="protein sequence ID" value="OHT11000.1"/>
    <property type="molecule type" value="Genomic_DNA"/>
</dbReference>
<dbReference type="Pfam" id="PF23411">
    <property type="entry name" value="Beta-prop_Vps41"/>
    <property type="match status" value="1"/>
</dbReference>
<dbReference type="InterPro" id="IPR015943">
    <property type="entry name" value="WD40/YVTN_repeat-like_dom_sf"/>
</dbReference>
<dbReference type="VEuPathDB" id="TrichDB:TRFO_19494"/>
<organism evidence="4 5">
    <name type="scientific">Tritrichomonas foetus</name>
    <dbReference type="NCBI Taxonomy" id="1144522"/>
    <lineage>
        <taxon>Eukaryota</taxon>
        <taxon>Metamonada</taxon>
        <taxon>Parabasalia</taxon>
        <taxon>Tritrichomonadida</taxon>
        <taxon>Tritrichomonadidae</taxon>
        <taxon>Tritrichomonas</taxon>
    </lineage>
</organism>
<proteinExistence type="predicted"/>